<keyword evidence="10" id="KW-0482">Metalloprotease</keyword>
<comment type="subcellular location">
    <subcellularLocation>
        <location evidence="2">Cell membrane</location>
        <topology evidence="2">Multi-pass membrane protein</topology>
    </subcellularLocation>
</comment>
<keyword evidence="4" id="KW-0645">Protease</keyword>
<keyword evidence="6" id="KW-0479">Metal-binding</keyword>
<protein>
    <submittedName>
        <fullName evidence="14">M48 family metallopeptidase</fullName>
    </submittedName>
</protein>
<evidence type="ECO:0000256" key="12">
    <source>
        <dbReference type="SAM" id="Phobius"/>
    </source>
</evidence>
<sequence length="509" mass="55242">MSSGPRTSSRAVRAAGLLVGFYAMGFGLLALLLAIDYLVLDADDPSPRLVFYALGFSALAGVPILRGIFFTRGNRMRKPPGVRVTRSEQPVLWQRVEVLAQAMGTRPPKEIWITADVNAAVHEESWLLGLVPGKRRMLLGAPLLIGLTPAQFDAVVGHELGHYSNQDTRLAGLVQRGRDSMTNTLRAFQGGNNLSAALFALYKSYAERYLRTTQAISREQERAADLAAVRIAGRDNAASALRQIPALDAGFDFYLGHYAASASELGLLPHTDEFIGGFRHLLADPERIEELDAIRRDLPKRAASPYDSHPPMDERVAAIEALPEDGRGRDSGSATEFLHLPAPLFGAVARSAWKPENNGKQQVDWATLLHTAGRARALEQAGPLLSAAAVVSGGSPTLMQVLEVVDRGGLASLCDRLPEPNIAKGTTGRLRDEHLRTDLGKRLRSLVEVTVADAGRGGWPLSWSHSHRFELRTELLPEGFADHLQPAVEAVVAGRPSTSQLRELVQQLS</sequence>
<comment type="cofactor">
    <cofactor evidence="1">
        <name>Zn(2+)</name>
        <dbReference type="ChEBI" id="CHEBI:29105"/>
    </cofactor>
</comment>
<feature type="transmembrane region" description="Helical" evidence="12">
    <location>
        <begin position="12"/>
        <end position="37"/>
    </location>
</feature>
<keyword evidence="7" id="KW-0378">Hydrolase</keyword>
<comment type="caution">
    <text evidence="14">The sequence shown here is derived from an EMBL/GenBank/DDBJ whole genome shotgun (WGS) entry which is preliminary data.</text>
</comment>
<keyword evidence="9 12" id="KW-1133">Transmembrane helix</keyword>
<feature type="transmembrane region" description="Helical" evidence="12">
    <location>
        <begin position="49"/>
        <end position="69"/>
    </location>
</feature>
<accession>A0ABV6XML2</accession>
<evidence type="ECO:0000259" key="13">
    <source>
        <dbReference type="Pfam" id="PF01435"/>
    </source>
</evidence>
<evidence type="ECO:0000256" key="10">
    <source>
        <dbReference type="ARBA" id="ARBA00023049"/>
    </source>
</evidence>
<keyword evidence="8" id="KW-0862">Zinc</keyword>
<evidence type="ECO:0000256" key="3">
    <source>
        <dbReference type="ARBA" id="ARBA00022475"/>
    </source>
</evidence>
<evidence type="ECO:0000313" key="14">
    <source>
        <dbReference type="EMBL" id="MFC1439427.1"/>
    </source>
</evidence>
<evidence type="ECO:0000256" key="5">
    <source>
        <dbReference type="ARBA" id="ARBA00022692"/>
    </source>
</evidence>
<evidence type="ECO:0000256" key="7">
    <source>
        <dbReference type="ARBA" id="ARBA00022801"/>
    </source>
</evidence>
<feature type="domain" description="Peptidase M48" evidence="13">
    <location>
        <begin position="89"/>
        <end position="321"/>
    </location>
</feature>
<keyword evidence="3" id="KW-1003">Cell membrane</keyword>
<reference evidence="14 15" key="1">
    <citation type="submission" date="2024-06" db="EMBL/GenBank/DDBJ databases">
        <authorList>
            <person name="Lee S.D."/>
        </authorList>
    </citation>
    <scope>NUCLEOTIDE SEQUENCE [LARGE SCALE GENOMIC DNA]</scope>
    <source>
        <strain evidence="14 15">N1-10</strain>
    </source>
</reference>
<dbReference type="CDD" id="cd07328">
    <property type="entry name" value="M48_Ste24p_like"/>
    <property type="match status" value="1"/>
</dbReference>
<name>A0ABV6XML2_9ACTN</name>
<dbReference type="EMBL" id="JBEUKS010000004">
    <property type="protein sequence ID" value="MFC1439427.1"/>
    <property type="molecule type" value="Genomic_DNA"/>
</dbReference>
<dbReference type="Proteomes" id="UP001592581">
    <property type="component" value="Unassembled WGS sequence"/>
</dbReference>
<evidence type="ECO:0000256" key="2">
    <source>
        <dbReference type="ARBA" id="ARBA00004651"/>
    </source>
</evidence>
<dbReference type="PANTHER" id="PTHR43221">
    <property type="entry name" value="PROTEASE HTPX"/>
    <property type="match status" value="1"/>
</dbReference>
<evidence type="ECO:0000256" key="4">
    <source>
        <dbReference type="ARBA" id="ARBA00022670"/>
    </source>
</evidence>
<evidence type="ECO:0000256" key="11">
    <source>
        <dbReference type="ARBA" id="ARBA00023136"/>
    </source>
</evidence>
<keyword evidence="5 12" id="KW-0812">Transmembrane</keyword>
<evidence type="ECO:0000256" key="8">
    <source>
        <dbReference type="ARBA" id="ARBA00022833"/>
    </source>
</evidence>
<organism evidence="14 15">
    <name type="scientific">Streptacidiphilus jeojiensis</name>
    <dbReference type="NCBI Taxonomy" id="3229225"/>
    <lineage>
        <taxon>Bacteria</taxon>
        <taxon>Bacillati</taxon>
        <taxon>Actinomycetota</taxon>
        <taxon>Actinomycetes</taxon>
        <taxon>Kitasatosporales</taxon>
        <taxon>Streptomycetaceae</taxon>
        <taxon>Streptacidiphilus</taxon>
    </lineage>
</organism>
<dbReference type="RefSeq" id="WP_380564854.1">
    <property type="nucleotide sequence ID" value="NZ_JBEUKS010000004.1"/>
</dbReference>
<keyword evidence="15" id="KW-1185">Reference proteome</keyword>
<proteinExistence type="predicted"/>
<dbReference type="Gene3D" id="3.30.2010.10">
    <property type="entry name" value="Metalloproteases ('zincins'), catalytic domain"/>
    <property type="match status" value="1"/>
</dbReference>
<evidence type="ECO:0000256" key="1">
    <source>
        <dbReference type="ARBA" id="ARBA00001947"/>
    </source>
</evidence>
<evidence type="ECO:0000256" key="6">
    <source>
        <dbReference type="ARBA" id="ARBA00022723"/>
    </source>
</evidence>
<dbReference type="PANTHER" id="PTHR43221:SF1">
    <property type="entry name" value="PROTEASE HTPX"/>
    <property type="match status" value="1"/>
</dbReference>
<dbReference type="Pfam" id="PF01435">
    <property type="entry name" value="Peptidase_M48"/>
    <property type="match status" value="1"/>
</dbReference>
<evidence type="ECO:0000256" key="9">
    <source>
        <dbReference type="ARBA" id="ARBA00022989"/>
    </source>
</evidence>
<evidence type="ECO:0000313" key="15">
    <source>
        <dbReference type="Proteomes" id="UP001592581"/>
    </source>
</evidence>
<gene>
    <name evidence="14" type="ORF">ABUW04_14285</name>
</gene>
<dbReference type="InterPro" id="IPR001915">
    <property type="entry name" value="Peptidase_M48"/>
</dbReference>
<keyword evidence="11 12" id="KW-0472">Membrane</keyword>
<dbReference type="InterPro" id="IPR050083">
    <property type="entry name" value="HtpX_protease"/>
</dbReference>